<name>A0AAV2RWS0_MEGNR</name>
<feature type="non-terminal residue" evidence="1">
    <location>
        <position position="1"/>
    </location>
</feature>
<dbReference type="AlphaFoldDB" id="A0AAV2RWS0"/>
<comment type="caution">
    <text evidence="1">The sequence shown here is derived from an EMBL/GenBank/DDBJ whole genome shotgun (WGS) entry which is preliminary data.</text>
</comment>
<evidence type="ECO:0000313" key="1">
    <source>
        <dbReference type="EMBL" id="CAL4149302.1"/>
    </source>
</evidence>
<feature type="non-terminal residue" evidence="1">
    <location>
        <position position="105"/>
    </location>
</feature>
<dbReference type="EMBL" id="CAXKWB010036967">
    <property type="protein sequence ID" value="CAL4149302.1"/>
    <property type="molecule type" value="Genomic_DNA"/>
</dbReference>
<dbReference type="Proteomes" id="UP001497623">
    <property type="component" value="Unassembled WGS sequence"/>
</dbReference>
<protein>
    <recommendedName>
        <fullName evidence="3">Chemotaxis protein</fullName>
    </recommendedName>
</protein>
<sequence length="105" mass="11686">FSEFVNMGEFVTEGLINVTSTVKSSMIEELNTNIINISTMINASDIILLNHIKLNNKDINNFQETTVEEIQTAINNSQDSLLEEMKTSIGDSQDSLLEEMKTSIG</sequence>
<proteinExistence type="predicted"/>
<keyword evidence="2" id="KW-1185">Reference proteome</keyword>
<evidence type="ECO:0000313" key="2">
    <source>
        <dbReference type="Proteomes" id="UP001497623"/>
    </source>
</evidence>
<accession>A0AAV2RWS0</accession>
<gene>
    <name evidence="1" type="ORF">MNOR_LOCUS30384</name>
</gene>
<evidence type="ECO:0008006" key="3">
    <source>
        <dbReference type="Google" id="ProtNLM"/>
    </source>
</evidence>
<organism evidence="1 2">
    <name type="scientific">Meganyctiphanes norvegica</name>
    <name type="common">Northern krill</name>
    <name type="synonym">Thysanopoda norvegica</name>
    <dbReference type="NCBI Taxonomy" id="48144"/>
    <lineage>
        <taxon>Eukaryota</taxon>
        <taxon>Metazoa</taxon>
        <taxon>Ecdysozoa</taxon>
        <taxon>Arthropoda</taxon>
        <taxon>Crustacea</taxon>
        <taxon>Multicrustacea</taxon>
        <taxon>Malacostraca</taxon>
        <taxon>Eumalacostraca</taxon>
        <taxon>Eucarida</taxon>
        <taxon>Euphausiacea</taxon>
        <taxon>Euphausiidae</taxon>
        <taxon>Meganyctiphanes</taxon>
    </lineage>
</organism>
<reference evidence="1 2" key="1">
    <citation type="submission" date="2024-05" db="EMBL/GenBank/DDBJ databases">
        <authorList>
            <person name="Wallberg A."/>
        </authorList>
    </citation>
    <scope>NUCLEOTIDE SEQUENCE [LARGE SCALE GENOMIC DNA]</scope>
</reference>